<name>A0A0K0XT19_9GAMM</name>
<dbReference type="InterPro" id="IPR001036">
    <property type="entry name" value="Acrflvin-R"/>
</dbReference>
<sequence>MKLIRLATRRRVTIAMVTLAVLLFGLVSLSRLDLSLLPDLSYPTLTVRTDFAGAAPAEIESLITRPIEEVVGVVRGVRLVRSISRPGQSDVTLEFLWGTDMDYAALDVRERLETLALPLQADRPLLLRFDPATEPVMRFALARNAEADPAEDGLLPPVAAGDSNTELRLLRRFVDDRLKKDFEGIAGVAAVTVSGGLEDEIQVLLDQYRLAQLDLSAELVAQRLRAENVNLSGGRLEEGDRQFLVRTLNEFQSVEQIDDLIVATREGRPVYLKDVAEVRQGWREREAITRVDGEEMVELAIYREGDTNVVAVARQVDRALARIRDDLPPDLALTRTYDQSVFIRNAISEVVQAAVFGGLLAIAILYLFLRNLRSTVIVGLAIPISVVATFAAMYSSGLTLNIMSLGGIALAIGLLVDNAIVVLENIAARREAGDDWLNAARQGAGEVAGAVVAATLTTIAVFFPLVFVDGVAGQLFRDQALTVTYALLVSLAVALTLIPMLASLGDARRVRGQADDIPPKPQGFFATLRWAIGAGLTIASTLFVRIAGGLIAGLARVLGWVVHPLVRVFNRGYEALARRYPPVLEKALDHRGWTLLAAIGLFAFSLLLIPRLGMELVPSLAQGEFQVEIQLEPGTPLGETDLFMRGLDRFTRQQPGVARADSVAGTGRRLDSNPEEAGEHTGTLNVILDANADEATVTRAIRQYLMAQAGVDFAIRRPELFSFATPLEVEIAGYDLEQLRAVAGRVASRLEASERLSDVRSTVEQGHPEIQIRFDHERAARLGLRADEIADTVVRQVRGEVATRYTWRERRIDVLVRARTEQRDSVERLGQLVVNPGSPRPVTLDAVAELEQVVGPAEIRRIGQQRVAIVSASPGFGDLGAATEEARALLADLSLPSGITLRVAGQSEEMQRAFRSLVVALALAVFLVYLVMASQFESLLHPFVILLSIPLALTGAVLALFVTGSSLSVVVFIGLIMLAGIVVNNAIVLVTRINQLREAGQTRREAIVEAGRARLRPIVMTTLTTTLGLVPLALGLGEGSELRTPMAITVIGGLLLSTLLTLVVIPVVYSLLDRRRTEADLAEGSGA</sequence>
<dbReference type="InterPro" id="IPR027463">
    <property type="entry name" value="AcrB_DN_DC_subdom"/>
</dbReference>
<dbReference type="PRINTS" id="PR00702">
    <property type="entry name" value="ACRIFLAVINRP"/>
</dbReference>
<dbReference type="Gene3D" id="3.30.2090.10">
    <property type="entry name" value="Multidrug efflux transporter AcrB TolC docking domain, DN and DC subdomains"/>
    <property type="match status" value="2"/>
</dbReference>
<dbReference type="PANTHER" id="PTHR32063">
    <property type="match status" value="1"/>
</dbReference>
<dbReference type="GO" id="GO:0005886">
    <property type="term" value="C:plasma membrane"/>
    <property type="evidence" value="ECO:0007669"/>
    <property type="project" value="TreeGrafter"/>
</dbReference>
<organism evidence="1 2">
    <name type="scientific">Wenzhouxiangella marina</name>
    <dbReference type="NCBI Taxonomy" id="1579979"/>
    <lineage>
        <taxon>Bacteria</taxon>
        <taxon>Pseudomonadati</taxon>
        <taxon>Pseudomonadota</taxon>
        <taxon>Gammaproteobacteria</taxon>
        <taxon>Chromatiales</taxon>
        <taxon>Wenzhouxiangellaceae</taxon>
        <taxon>Wenzhouxiangella</taxon>
    </lineage>
</organism>
<gene>
    <name evidence="1" type="ORF">WM2015_451</name>
</gene>
<dbReference type="EMBL" id="CP012154">
    <property type="protein sequence ID" value="AKS40833.1"/>
    <property type="molecule type" value="Genomic_DNA"/>
</dbReference>
<dbReference type="Gene3D" id="3.30.70.1430">
    <property type="entry name" value="Multidrug efflux transporter AcrB pore domain"/>
    <property type="match status" value="2"/>
</dbReference>
<dbReference type="Gene3D" id="3.30.70.1320">
    <property type="entry name" value="Multidrug efflux transporter AcrB pore domain like"/>
    <property type="match status" value="1"/>
</dbReference>
<dbReference type="SUPFAM" id="SSF82693">
    <property type="entry name" value="Multidrug efflux transporter AcrB pore domain, PN1, PN2, PC1 and PC2 subdomains"/>
    <property type="match status" value="2"/>
</dbReference>
<dbReference type="SUPFAM" id="SSF82714">
    <property type="entry name" value="Multidrug efflux transporter AcrB TolC docking domain, DN and DC subdomains"/>
    <property type="match status" value="2"/>
</dbReference>
<protein>
    <submittedName>
        <fullName evidence="1">Acriflavin resistance protein</fullName>
    </submittedName>
</protein>
<evidence type="ECO:0000313" key="1">
    <source>
        <dbReference type="EMBL" id="AKS40833.1"/>
    </source>
</evidence>
<evidence type="ECO:0000313" key="2">
    <source>
        <dbReference type="Proteomes" id="UP000066624"/>
    </source>
</evidence>
<proteinExistence type="predicted"/>
<keyword evidence="2" id="KW-1185">Reference proteome</keyword>
<dbReference type="GO" id="GO:0042910">
    <property type="term" value="F:xenobiotic transmembrane transporter activity"/>
    <property type="evidence" value="ECO:0007669"/>
    <property type="project" value="TreeGrafter"/>
</dbReference>
<dbReference type="SUPFAM" id="SSF82866">
    <property type="entry name" value="Multidrug efflux transporter AcrB transmembrane domain"/>
    <property type="match status" value="2"/>
</dbReference>
<reference evidence="1 2" key="1">
    <citation type="submission" date="2015-07" db="EMBL/GenBank/DDBJ databases">
        <authorList>
            <person name="Noorani M."/>
        </authorList>
    </citation>
    <scope>NUCLEOTIDE SEQUENCE [LARGE SCALE GENOMIC DNA]</scope>
    <source>
        <strain evidence="1 2">KCTC 42284</strain>
    </source>
</reference>
<dbReference type="PANTHER" id="PTHR32063:SF0">
    <property type="entry name" value="SWARMING MOTILITY PROTEIN SWRC"/>
    <property type="match status" value="1"/>
</dbReference>
<dbReference type="KEGG" id="wma:WM2015_451"/>
<accession>A0A0K0XT19</accession>
<dbReference type="STRING" id="1579979.WM2015_451"/>
<dbReference type="OrthoDB" id="9758297at2"/>
<dbReference type="PATRIC" id="fig|1579979.3.peg.454"/>
<dbReference type="Pfam" id="PF00873">
    <property type="entry name" value="ACR_tran"/>
    <property type="match status" value="2"/>
</dbReference>
<dbReference type="AlphaFoldDB" id="A0A0K0XT19"/>
<dbReference type="Gene3D" id="1.20.1640.10">
    <property type="entry name" value="Multidrug efflux transporter AcrB transmembrane domain"/>
    <property type="match status" value="2"/>
</dbReference>
<dbReference type="Proteomes" id="UP000066624">
    <property type="component" value="Chromosome"/>
</dbReference>
<dbReference type="RefSeq" id="WP_049724511.1">
    <property type="nucleotide sequence ID" value="NZ_CP012154.1"/>
</dbReference>
<dbReference type="Gene3D" id="3.30.70.1440">
    <property type="entry name" value="Multidrug efflux transporter AcrB pore domain"/>
    <property type="match status" value="1"/>
</dbReference>